<evidence type="ECO:0000313" key="2">
    <source>
        <dbReference type="EMBL" id="MDT0556894.1"/>
    </source>
</evidence>
<evidence type="ECO:0000259" key="1">
    <source>
        <dbReference type="Pfam" id="PF23019"/>
    </source>
</evidence>
<dbReference type="Proteomes" id="UP001254488">
    <property type="component" value="Unassembled WGS sequence"/>
</dbReference>
<gene>
    <name evidence="2" type="ORF">RM538_12820</name>
</gene>
<sequence length="405" mass="47398">MTRILGIKVEFTSTIENFISHAGPKISYGKKPMGNEFYIYANGLLTQQGFETIDITVKEWEETKCFFSATERSAIPFDIFSASFYLLSRYEEYLPHVKDEFGRYPVTESLGYKASFLHQPVVDIWAYKLKRILVSHFPKLIFKKRNFIVHHLVSSPQPYKYIQKGIVRSIIGGTGELVRFKLKSLYNRIKVLTLGKDPNDTFSWVITTIKNRPEKFTFFFMLGESIDYNESITTYRKRFKALVKFVSDYKEVGLLFSNDGLEDYQIKKKEKQQLEAVTNRAVKSTMNIQLRVNLPDFYRDLVELEVEKDFTMVYQNTPGYRAGTCTPFLFYDLDYEIRTPLTIHPIAFTTESLKTKHHSQVENLINEFRSQVLQVQGTFSILFTNTDFIDIPENKSWRLFFTENS</sequence>
<proteinExistence type="predicted"/>
<dbReference type="Pfam" id="PF23019">
    <property type="entry name" value="DUF7033"/>
    <property type="match status" value="1"/>
</dbReference>
<dbReference type="InterPro" id="IPR054297">
    <property type="entry name" value="DUF7033"/>
</dbReference>
<name>A0ABU2YFC9_9FLAO</name>
<reference evidence="2 3" key="1">
    <citation type="submission" date="2023-09" db="EMBL/GenBank/DDBJ databases">
        <authorList>
            <person name="Rey-Velasco X."/>
        </authorList>
    </citation>
    <scope>NUCLEOTIDE SEQUENCE [LARGE SCALE GENOMIC DNA]</scope>
    <source>
        <strain evidence="2 3">W242</strain>
    </source>
</reference>
<comment type="caution">
    <text evidence="2">The sequence shown here is derived from an EMBL/GenBank/DDBJ whole genome shotgun (WGS) entry which is preliminary data.</text>
</comment>
<dbReference type="RefSeq" id="WP_311333840.1">
    <property type="nucleotide sequence ID" value="NZ_JAVRHZ010000009.1"/>
</dbReference>
<keyword evidence="3" id="KW-1185">Reference proteome</keyword>
<accession>A0ABU2YFC9</accession>
<feature type="domain" description="DUF7033" evidence="1">
    <location>
        <begin position="75"/>
        <end position="161"/>
    </location>
</feature>
<protein>
    <recommendedName>
        <fullName evidence="1">DUF7033 domain-containing protein</fullName>
    </recommendedName>
</protein>
<evidence type="ECO:0000313" key="3">
    <source>
        <dbReference type="Proteomes" id="UP001254488"/>
    </source>
</evidence>
<organism evidence="2 3">
    <name type="scientific">Patiriisocius hiemis</name>
    <dbReference type="NCBI Taxonomy" id="3075604"/>
    <lineage>
        <taxon>Bacteria</taxon>
        <taxon>Pseudomonadati</taxon>
        <taxon>Bacteroidota</taxon>
        <taxon>Flavobacteriia</taxon>
        <taxon>Flavobacteriales</taxon>
        <taxon>Flavobacteriaceae</taxon>
        <taxon>Patiriisocius</taxon>
    </lineage>
</organism>
<dbReference type="EMBL" id="JAVRHZ010000009">
    <property type="protein sequence ID" value="MDT0556894.1"/>
    <property type="molecule type" value="Genomic_DNA"/>
</dbReference>